<evidence type="ECO:0000313" key="2">
    <source>
        <dbReference type="EMBL" id="WMV41046.1"/>
    </source>
</evidence>
<gene>
    <name evidence="2" type="ORF">MTR67_034431</name>
</gene>
<name>A0AAF0U8D7_SOLVR</name>
<keyword evidence="3" id="KW-1185">Reference proteome</keyword>
<sequence length="56" mass="6083">MHGGSGSASRTCSTNGQKVAPRREDTADSTVSEFNLQQLHGTPPRRGLGSRRNMRK</sequence>
<feature type="compositionally biased region" description="Polar residues" evidence="1">
    <location>
        <begin position="7"/>
        <end position="17"/>
    </location>
</feature>
<reference evidence="2" key="1">
    <citation type="submission" date="2023-08" db="EMBL/GenBank/DDBJ databases">
        <title>A de novo genome assembly of Solanum verrucosum Schlechtendal, a Mexican diploid species geographically isolated from the other diploid A-genome species in potato relatives.</title>
        <authorList>
            <person name="Hosaka K."/>
        </authorList>
    </citation>
    <scope>NUCLEOTIDE SEQUENCE</scope>
    <source>
        <tissue evidence="2">Young leaves</tissue>
    </source>
</reference>
<evidence type="ECO:0000256" key="1">
    <source>
        <dbReference type="SAM" id="MobiDB-lite"/>
    </source>
</evidence>
<feature type="region of interest" description="Disordered" evidence="1">
    <location>
        <begin position="1"/>
        <end position="56"/>
    </location>
</feature>
<dbReference type="AlphaFoldDB" id="A0AAF0U8D7"/>
<accession>A0AAF0U8D7</accession>
<proteinExistence type="predicted"/>
<dbReference type="Proteomes" id="UP001234989">
    <property type="component" value="Chromosome 8"/>
</dbReference>
<feature type="compositionally biased region" description="Polar residues" evidence="1">
    <location>
        <begin position="28"/>
        <end position="40"/>
    </location>
</feature>
<protein>
    <submittedName>
        <fullName evidence="2">Uncharacterized protein</fullName>
    </submittedName>
</protein>
<organism evidence="2 3">
    <name type="scientific">Solanum verrucosum</name>
    <dbReference type="NCBI Taxonomy" id="315347"/>
    <lineage>
        <taxon>Eukaryota</taxon>
        <taxon>Viridiplantae</taxon>
        <taxon>Streptophyta</taxon>
        <taxon>Embryophyta</taxon>
        <taxon>Tracheophyta</taxon>
        <taxon>Spermatophyta</taxon>
        <taxon>Magnoliopsida</taxon>
        <taxon>eudicotyledons</taxon>
        <taxon>Gunneridae</taxon>
        <taxon>Pentapetalae</taxon>
        <taxon>asterids</taxon>
        <taxon>lamiids</taxon>
        <taxon>Solanales</taxon>
        <taxon>Solanaceae</taxon>
        <taxon>Solanoideae</taxon>
        <taxon>Solaneae</taxon>
        <taxon>Solanum</taxon>
    </lineage>
</organism>
<evidence type="ECO:0000313" key="3">
    <source>
        <dbReference type="Proteomes" id="UP001234989"/>
    </source>
</evidence>
<dbReference type="EMBL" id="CP133619">
    <property type="protein sequence ID" value="WMV41046.1"/>
    <property type="molecule type" value="Genomic_DNA"/>
</dbReference>